<evidence type="ECO:0000313" key="3">
    <source>
        <dbReference type="Proteomes" id="UP000463470"/>
    </source>
</evidence>
<keyword evidence="3" id="KW-1185">Reference proteome</keyword>
<dbReference type="EMBL" id="WXEY01000041">
    <property type="protein sequence ID" value="MZP31433.1"/>
    <property type="molecule type" value="Genomic_DNA"/>
</dbReference>
<gene>
    <name evidence="2" type="ORF">GTO91_17210</name>
</gene>
<protein>
    <submittedName>
        <fullName evidence="2">DUF1540 domain-containing protein</fullName>
    </submittedName>
</protein>
<dbReference type="Pfam" id="PF07561">
    <property type="entry name" value="DUF1540"/>
    <property type="match status" value="2"/>
</dbReference>
<sequence>MGRPDVVCEVSTCNHWLPGKICGAANIDILNEQGDMPKESEGTKCKTFSKRGLGTMVASLDNTNWGGVLQEAFVPGKQAVPTITCTVQNCNFWDAGNRCNATGIYVTGGGANTDVETDCHTFVQRGADR</sequence>
<evidence type="ECO:0000313" key="2">
    <source>
        <dbReference type="EMBL" id="MZP31433.1"/>
    </source>
</evidence>
<proteinExistence type="predicted"/>
<dbReference type="AlphaFoldDB" id="A0A845L555"/>
<dbReference type="InterPro" id="IPR011437">
    <property type="entry name" value="DUF1540"/>
</dbReference>
<dbReference type="Proteomes" id="UP000463470">
    <property type="component" value="Unassembled WGS sequence"/>
</dbReference>
<dbReference type="RefSeq" id="WP_161259948.1">
    <property type="nucleotide sequence ID" value="NZ_WXEY01000041.1"/>
</dbReference>
<name>A0A845L555_9FIRM</name>
<comment type="caution">
    <text evidence="2">The sequence shown here is derived from an EMBL/GenBank/DDBJ whole genome shotgun (WGS) entry which is preliminary data.</text>
</comment>
<evidence type="ECO:0000259" key="1">
    <source>
        <dbReference type="Pfam" id="PF07561"/>
    </source>
</evidence>
<reference evidence="2 3" key="1">
    <citation type="submission" date="2020-01" db="EMBL/GenBank/DDBJ databases">
        <title>Whole-genome sequence of Heliobacterium undosum DSM 13378.</title>
        <authorList>
            <person name="Kyndt J.A."/>
            <person name="Meyer T.E."/>
        </authorList>
    </citation>
    <scope>NUCLEOTIDE SEQUENCE [LARGE SCALE GENOMIC DNA]</scope>
    <source>
        <strain evidence="2 3">DSM 13378</strain>
    </source>
</reference>
<dbReference type="OrthoDB" id="1681234at2"/>
<feature type="domain" description="DUF1540" evidence="1">
    <location>
        <begin position="6"/>
        <end position="48"/>
    </location>
</feature>
<accession>A0A845L555</accession>
<feature type="domain" description="DUF1540" evidence="1">
    <location>
        <begin position="83"/>
        <end position="122"/>
    </location>
</feature>
<organism evidence="2 3">
    <name type="scientific">Heliomicrobium undosum</name>
    <dbReference type="NCBI Taxonomy" id="121734"/>
    <lineage>
        <taxon>Bacteria</taxon>
        <taxon>Bacillati</taxon>
        <taxon>Bacillota</taxon>
        <taxon>Clostridia</taxon>
        <taxon>Eubacteriales</taxon>
        <taxon>Heliobacteriaceae</taxon>
        <taxon>Heliomicrobium</taxon>
    </lineage>
</organism>